<comment type="subcellular location">
    <subcellularLocation>
        <location evidence="1">Endoplasmic reticulum membrane</location>
    </subcellularLocation>
</comment>
<organism evidence="10 11">
    <name type="scientific">Malassezia psittaci</name>
    <dbReference type="NCBI Taxonomy" id="1821823"/>
    <lineage>
        <taxon>Eukaryota</taxon>
        <taxon>Fungi</taxon>
        <taxon>Dikarya</taxon>
        <taxon>Basidiomycota</taxon>
        <taxon>Ustilaginomycotina</taxon>
        <taxon>Malasseziomycetes</taxon>
        <taxon>Malasseziales</taxon>
        <taxon>Malasseziaceae</taxon>
        <taxon>Malassezia</taxon>
    </lineage>
</organism>
<evidence type="ECO:0000256" key="7">
    <source>
        <dbReference type="ARBA" id="ARBA00029435"/>
    </source>
</evidence>
<keyword evidence="3" id="KW-0812">Transmembrane</keyword>
<comment type="similarity">
    <text evidence="2 8">Belongs to the ERG2 family.</text>
</comment>
<evidence type="ECO:0000256" key="3">
    <source>
        <dbReference type="ARBA" id="ARBA00022692"/>
    </source>
</evidence>
<reference evidence="10" key="1">
    <citation type="submission" date="2023-02" db="EMBL/GenBank/DDBJ databases">
        <title>Mating type loci evolution in Malassezia.</title>
        <authorList>
            <person name="Coelho M.A."/>
        </authorList>
    </citation>
    <scope>NUCLEOTIDE SEQUENCE</scope>
    <source>
        <strain evidence="10">CBS 14136</strain>
    </source>
</reference>
<comment type="function">
    <text evidence="8">Catalyzes the reaction which results in unsaturation at C-7 in the B ring of sterols.</text>
</comment>
<dbReference type="GO" id="GO:0005789">
    <property type="term" value="C:endoplasmic reticulum membrane"/>
    <property type="evidence" value="ECO:0007669"/>
    <property type="project" value="UniProtKB-SubCell"/>
</dbReference>
<name>A0AAF0FCV3_9BASI</name>
<keyword evidence="11" id="KW-1185">Reference proteome</keyword>
<evidence type="ECO:0000256" key="5">
    <source>
        <dbReference type="ARBA" id="ARBA00022989"/>
    </source>
</evidence>
<dbReference type="EC" id="5.-.-.-" evidence="8"/>
<evidence type="ECO:0000313" key="11">
    <source>
        <dbReference type="Proteomes" id="UP001214628"/>
    </source>
</evidence>
<dbReference type="Pfam" id="PF04622">
    <property type="entry name" value="ERG2_Sigma1R"/>
    <property type="match status" value="1"/>
</dbReference>
<dbReference type="Proteomes" id="UP001214628">
    <property type="component" value="Chromosome 1"/>
</dbReference>
<dbReference type="EMBL" id="CP118375">
    <property type="protein sequence ID" value="WFD42533.1"/>
    <property type="molecule type" value="Genomic_DNA"/>
</dbReference>
<keyword evidence="9" id="KW-0175">Coiled coil</keyword>
<proteinExistence type="inferred from homology"/>
<accession>A0AAF0FCV3</accession>
<dbReference type="PANTHER" id="PTHR10868:SF1">
    <property type="entry name" value="SIGMA NON-OPIOID INTRACELLULAR RECEPTOR 1"/>
    <property type="match status" value="1"/>
</dbReference>
<keyword evidence="5" id="KW-1133">Transmembrane helix</keyword>
<evidence type="ECO:0000256" key="1">
    <source>
        <dbReference type="ARBA" id="ARBA00004586"/>
    </source>
</evidence>
<evidence type="ECO:0000256" key="2">
    <source>
        <dbReference type="ARBA" id="ARBA00007141"/>
    </source>
</evidence>
<evidence type="ECO:0000256" key="6">
    <source>
        <dbReference type="ARBA" id="ARBA00023136"/>
    </source>
</evidence>
<dbReference type="AlphaFoldDB" id="A0AAF0FCV3"/>
<evidence type="ECO:0000256" key="9">
    <source>
        <dbReference type="SAM" id="Coils"/>
    </source>
</evidence>
<dbReference type="GO" id="GO:0006696">
    <property type="term" value="P:ergosterol biosynthetic process"/>
    <property type="evidence" value="ECO:0007669"/>
    <property type="project" value="TreeGrafter"/>
</dbReference>
<dbReference type="InterPro" id="IPR006716">
    <property type="entry name" value="ERG2_sigma1_rcpt-like"/>
</dbReference>
<keyword evidence="10" id="KW-0413">Isomerase</keyword>
<sequence length="279" mass="31459">MELTLSEMIMELNSVLVPDDEIAQIHEFARILKEAKAERDAEHARTQEMLDRLRDSVNELRESSTRAAADWHSLEAHQSLMKQMEDEKFDLAKKINEQEAALSVLETEIEDLRKESDAVENWDIEQEVGMDRSAKDAIALHGNNTDGIFDHILTELRKDPKVGPTINRNSFRDASEWVFNNAGGAMGSMYIIHASITEYLIFFGTPIGTEGHTGRHTANDYFHILYGEQQAFGAGDLVAAHYPAGSMHYLPRGVVRQYMMPESGCWALELAQGTFKCLT</sequence>
<keyword evidence="4" id="KW-0256">Endoplasmic reticulum</keyword>
<keyword evidence="6" id="KW-0472">Membrane</keyword>
<gene>
    <name evidence="10" type="primary">ERG2</name>
    <name evidence="10" type="ORF">MPSI1_001178</name>
</gene>
<feature type="coiled-coil region" evidence="9">
    <location>
        <begin position="43"/>
        <end position="115"/>
    </location>
</feature>
<dbReference type="PANTHER" id="PTHR10868">
    <property type="entry name" value="SIGMA 1-TYPE OPIOID RECEPTOR-RELATED"/>
    <property type="match status" value="1"/>
</dbReference>
<evidence type="ECO:0000256" key="4">
    <source>
        <dbReference type="ARBA" id="ARBA00022824"/>
    </source>
</evidence>
<evidence type="ECO:0000256" key="8">
    <source>
        <dbReference type="RuleBase" id="RU368083"/>
    </source>
</evidence>
<protein>
    <recommendedName>
        <fullName evidence="8">C-8 sterol isomerase</fullName>
        <ecNumber evidence="8">5.-.-.-</ecNumber>
    </recommendedName>
    <alternativeName>
        <fullName evidence="8">Delta-8--delta-7 sterol isomerase</fullName>
    </alternativeName>
</protein>
<dbReference type="GO" id="GO:0016853">
    <property type="term" value="F:isomerase activity"/>
    <property type="evidence" value="ECO:0007669"/>
    <property type="project" value="UniProtKB-KW"/>
</dbReference>
<evidence type="ECO:0000313" key="10">
    <source>
        <dbReference type="EMBL" id="WFD42533.1"/>
    </source>
</evidence>
<comment type="pathway">
    <text evidence="7 8">Steroid metabolism; ergosterol biosynthesis.</text>
</comment>